<evidence type="ECO:0000256" key="1">
    <source>
        <dbReference type="SAM" id="Phobius"/>
    </source>
</evidence>
<reference evidence="2 3" key="2">
    <citation type="submission" date="2018-06" db="EMBL/GenBank/DDBJ databases">
        <authorList>
            <person name="Zhirakovskaya E."/>
        </authorList>
    </citation>
    <scope>NUCLEOTIDE SEQUENCE [LARGE SCALE GENOMIC DNA]</scope>
    <source>
        <strain evidence="2 3">FBKL4.011</strain>
    </source>
</reference>
<reference evidence="2 3" key="1">
    <citation type="submission" date="2018-06" db="EMBL/GenBank/DDBJ databases">
        <title>Thermoflavimicrobium daqus sp. nov., a thermophilic microbe isolated from Moutai-flavour Daqu.</title>
        <authorList>
            <person name="Wang X."/>
            <person name="Zhou H."/>
        </authorList>
    </citation>
    <scope>NUCLEOTIDE SEQUENCE [LARGE SCALE GENOMIC DNA]</scope>
    <source>
        <strain evidence="2 3">FBKL4.011</strain>
    </source>
</reference>
<evidence type="ECO:0000313" key="3">
    <source>
        <dbReference type="Proteomes" id="UP000251213"/>
    </source>
</evidence>
<keyword evidence="1" id="KW-1133">Transmembrane helix</keyword>
<comment type="caution">
    <text evidence="2">The sequence shown here is derived from an EMBL/GenBank/DDBJ whole genome shotgun (WGS) entry which is preliminary data.</text>
</comment>
<dbReference type="AlphaFoldDB" id="A0A364K0R5"/>
<keyword evidence="1" id="KW-0812">Transmembrane</keyword>
<sequence>MSLTTNRVFMWKETLLRASTVTALAINLMLAGLLLARDQVIFEKAVPSFAGTIQPHLKQEFRWELYKASVEDLYIVEHYKEYEYHYDKSGRFVSKRPTGQDSYLRYWRKSPLS</sequence>
<gene>
    <name evidence="2" type="ORF">DL897_17175</name>
</gene>
<dbReference type="EMBL" id="QJKK01000019">
    <property type="protein sequence ID" value="RAL21097.1"/>
    <property type="molecule type" value="Genomic_DNA"/>
</dbReference>
<accession>A0A364K0R5</accession>
<keyword evidence="3" id="KW-1185">Reference proteome</keyword>
<evidence type="ECO:0000313" key="2">
    <source>
        <dbReference type="EMBL" id="RAL21097.1"/>
    </source>
</evidence>
<dbReference type="OrthoDB" id="2991037at2"/>
<keyword evidence="1" id="KW-0472">Membrane</keyword>
<organism evidence="2 3">
    <name type="scientific">Thermoflavimicrobium daqui</name>
    <dbReference type="NCBI Taxonomy" id="2137476"/>
    <lineage>
        <taxon>Bacteria</taxon>
        <taxon>Bacillati</taxon>
        <taxon>Bacillota</taxon>
        <taxon>Bacilli</taxon>
        <taxon>Bacillales</taxon>
        <taxon>Thermoactinomycetaceae</taxon>
        <taxon>Thermoflavimicrobium</taxon>
    </lineage>
</organism>
<name>A0A364K0R5_9BACL</name>
<dbReference type="Proteomes" id="UP000251213">
    <property type="component" value="Unassembled WGS sequence"/>
</dbReference>
<feature type="transmembrane region" description="Helical" evidence="1">
    <location>
        <begin position="15"/>
        <end position="36"/>
    </location>
</feature>
<proteinExistence type="predicted"/>
<protein>
    <submittedName>
        <fullName evidence="2">Uncharacterized protein</fullName>
    </submittedName>
</protein>
<dbReference type="RefSeq" id="WP_113660345.1">
    <property type="nucleotide sequence ID" value="NZ_KZ845681.1"/>
</dbReference>